<sequence length="516" mass="56311">MLRKKIESSLTLRIFCITCLMLLAASAVTYGIVALATPYTYVTILSDQLMEKSHALVADLEETTLRESGPVLDGFIRDTQAEVTIFGPDGQAVDTGSRLAARLHEDANTVAITSVEIQDVQVTKGKAAIEEGSLSSYSVTTENLTYPFSFAGEEGEYTVHISPRVTKANQTVQALGRVAPWLLLCMVIFSLFCSLFYSRWITRPIVRLSGISQKMADLDFGWTCGETRRDEIGVLGRSLDQLSNRLSAALGELRSANAALQEDIRRERQLEQQRLAFFSAVSHELKTPVTILKGQLTGMLEGVGVYEDRDKYLARSLQVTARMEGLVQEILTVSRMESSGFALQTEPLDLGRLAGDQLALDSDWMELKGLRLESDLPQGKVILGDPALLGKALGNLISNAVNYSPEGADITAALWAAGGRVVFTLQNSGVSLPQEAIPHLFEAFYRVEQSRNRSTGGSGLGLYLVKMILDRHGADYWIENTSGGVTFTMSFPAAPETLVASFPKTAQPQEAVSKRA</sequence>
<keyword evidence="4" id="KW-0597">Phosphoprotein</keyword>
<evidence type="ECO:0000256" key="2">
    <source>
        <dbReference type="ARBA" id="ARBA00004370"/>
    </source>
</evidence>
<evidence type="ECO:0000256" key="5">
    <source>
        <dbReference type="ARBA" id="ARBA00022679"/>
    </source>
</evidence>
<dbReference type="Pfam" id="PF00672">
    <property type="entry name" value="HAMP"/>
    <property type="match status" value="1"/>
</dbReference>
<dbReference type="Gene3D" id="6.10.340.10">
    <property type="match status" value="1"/>
</dbReference>
<dbReference type="InterPro" id="IPR036890">
    <property type="entry name" value="HATPase_C_sf"/>
</dbReference>
<accession>A0A6N2VH59</accession>
<dbReference type="InterPro" id="IPR005467">
    <property type="entry name" value="His_kinase_dom"/>
</dbReference>
<dbReference type="SUPFAM" id="SSF47384">
    <property type="entry name" value="Homodimeric domain of signal transducing histidine kinase"/>
    <property type="match status" value="1"/>
</dbReference>
<dbReference type="SUPFAM" id="SSF55874">
    <property type="entry name" value="ATPase domain of HSP90 chaperone/DNA topoisomerase II/histidine kinase"/>
    <property type="match status" value="1"/>
</dbReference>
<keyword evidence="8" id="KW-0175">Coiled coil</keyword>
<dbReference type="FunFam" id="1.10.287.130:FF:000001">
    <property type="entry name" value="Two-component sensor histidine kinase"/>
    <property type="match status" value="1"/>
</dbReference>
<dbReference type="PANTHER" id="PTHR45453:SF3">
    <property type="entry name" value="HISTIDINE KINASE"/>
    <property type="match status" value="1"/>
</dbReference>
<evidence type="ECO:0000256" key="1">
    <source>
        <dbReference type="ARBA" id="ARBA00000085"/>
    </source>
</evidence>
<comment type="subcellular location">
    <subcellularLocation>
        <location evidence="2">Membrane</location>
    </subcellularLocation>
</comment>
<keyword evidence="6" id="KW-0418">Kinase</keyword>
<keyword evidence="9" id="KW-0472">Membrane</keyword>
<dbReference type="SMART" id="SM00304">
    <property type="entry name" value="HAMP"/>
    <property type="match status" value="1"/>
</dbReference>
<comment type="catalytic activity">
    <reaction evidence="1">
        <text>ATP + protein L-histidine = ADP + protein N-phospho-L-histidine.</text>
        <dbReference type="EC" id="2.7.13.3"/>
    </reaction>
</comment>
<proteinExistence type="predicted"/>
<keyword evidence="7" id="KW-0902">Two-component regulatory system</keyword>
<dbReference type="PROSITE" id="PS50109">
    <property type="entry name" value="HIS_KIN"/>
    <property type="match status" value="1"/>
</dbReference>
<dbReference type="Gene3D" id="3.30.565.10">
    <property type="entry name" value="Histidine kinase-like ATPase, C-terminal domain"/>
    <property type="match status" value="1"/>
</dbReference>
<evidence type="ECO:0000256" key="7">
    <source>
        <dbReference type="ARBA" id="ARBA00023012"/>
    </source>
</evidence>
<feature type="domain" description="Histidine kinase" evidence="10">
    <location>
        <begin position="280"/>
        <end position="495"/>
    </location>
</feature>
<feature type="transmembrane region" description="Helical" evidence="9">
    <location>
        <begin position="12"/>
        <end position="36"/>
    </location>
</feature>
<dbReference type="InterPro" id="IPR004358">
    <property type="entry name" value="Sig_transdc_His_kin-like_C"/>
</dbReference>
<gene>
    <name evidence="12" type="primary">phoR_4</name>
    <name evidence="12" type="ORF">AULFYP135_02354</name>
</gene>
<organism evidence="12">
    <name type="scientific">uncultured Anaerotruncus sp</name>
    <dbReference type="NCBI Taxonomy" id="905011"/>
    <lineage>
        <taxon>Bacteria</taxon>
        <taxon>Bacillati</taxon>
        <taxon>Bacillota</taxon>
        <taxon>Clostridia</taxon>
        <taxon>Eubacteriales</taxon>
        <taxon>Oscillospiraceae</taxon>
        <taxon>Anaerotruncus</taxon>
        <taxon>environmental samples</taxon>
    </lineage>
</organism>
<dbReference type="GO" id="GO:0004721">
    <property type="term" value="F:phosphoprotein phosphatase activity"/>
    <property type="evidence" value="ECO:0007669"/>
    <property type="project" value="TreeGrafter"/>
</dbReference>
<feature type="coiled-coil region" evidence="8">
    <location>
        <begin position="239"/>
        <end position="273"/>
    </location>
</feature>
<keyword evidence="5 12" id="KW-0808">Transferase</keyword>
<dbReference type="AlphaFoldDB" id="A0A6N2VH59"/>
<evidence type="ECO:0000256" key="3">
    <source>
        <dbReference type="ARBA" id="ARBA00012438"/>
    </source>
</evidence>
<dbReference type="Pfam" id="PF00512">
    <property type="entry name" value="HisKA"/>
    <property type="match status" value="1"/>
</dbReference>
<evidence type="ECO:0000259" key="10">
    <source>
        <dbReference type="PROSITE" id="PS50109"/>
    </source>
</evidence>
<evidence type="ECO:0000256" key="4">
    <source>
        <dbReference type="ARBA" id="ARBA00022553"/>
    </source>
</evidence>
<feature type="transmembrane region" description="Helical" evidence="9">
    <location>
        <begin position="178"/>
        <end position="197"/>
    </location>
</feature>
<dbReference type="GO" id="GO:0005886">
    <property type="term" value="C:plasma membrane"/>
    <property type="evidence" value="ECO:0007669"/>
    <property type="project" value="TreeGrafter"/>
</dbReference>
<dbReference type="GO" id="GO:0016036">
    <property type="term" value="P:cellular response to phosphate starvation"/>
    <property type="evidence" value="ECO:0007669"/>
    <property type="project" value="TreeGrafter"/>
</dbReference>
<name>A0A6N2VH59_9FIRM</name>
<evidence type="ECO:0000259" key="11">
    <source>
        <dbReference type="PROSITE" id="PS50885"/>
    </source>
</evidence>
<dbReference type="PANTHER" id="PTHR45453">
    <property type="entry name" value="PHOSPHATE REGULON SENSOR PROTEIN PHOR"/>
    <property type="match status" value="1"/>
</dbReference>
<dbReference type="InterPro" id="IPR050351">
    <property type="entry name" value="BphY/WalK/GraS-like"/>
</dbReference>
<keyword evidence="9" id="KW-1133">Transmembrane helix</keyword>
<dbReference type="CDD" id="cd06225">
    <property type="entry name" value="HAMP"/>
    <property type="match status" value="1"/>
</dbReference>
<dbReference type="EMBL" id="CACRSL010000005">
    <property type="protein sequence ID" value="VYT26386.1"/>
    <property type="molecule type" value="Genomic_DNA"/>
</dbReference>
<evidence type="ECO:0000256" key="6">
    <source>
        <dbReference type="ARBA" id="ARBA00022777"/>
    </source>
</evidence>
<dbReference type="InterPro" id="IPR003594">
    <property type="entry name" value="HATPase_dom"/>
</dbReference>
<dbReference type="EC" id="2.7.13.3" evidence="3"/>
<dbReference type="PROSITE" id="PS50885">
    <property type="entry name" value="HAMP"/>
    <property type="match status" value="1"/>
</dbReference>
<dbReference type="GO" id="GO:0000155">
    <property type="term" value="F:phosphorelay sensor kinase activity"/>
    <property type="evidence" value="ECO:0007669"/>
    <property type="project" value="InterPro"/>
</dbReference>
<dbReference type="InterPro" id="IPR036097">
    <property type="entry name" value="HisK_dim/P_sf"/>
</dbReference>
<evidence type="ECO:0000313" key="12">
    <source>
        <dbReference type="EMBL" id="VYT26386.1"/>
    </source>
</evidence>
<dbReference type="Pfam" id="PF02518">
    <property type="entry name" value="HATPase_c"/>
    <property type="match status" value="1"/>
</dbReference>
<dbReference type="PRINTS" id="PR00344">
    <property type="entry name" value="BCTRLSENSOR"/>
</dbReference>
<evidence type="ECO:0000256" key="8">
    <source>
        <dbReference type="SAM" id="Coils"/>
    </source>
</evidence>
<dbReference type="Gene3D" id="1.10.287.130">
    <property type="match status" value="1"/>
</dbReference>
<dbReference type="InterPro" id="IPR003661">
    <property type="entry name" value="HisK_dim/P_dom"/>
</dbReference>
<dbReference type="SMART" id="SM00388">
    <property type="entry name" value="HisKA"/>
    <property type="match status" value="1"/>
</dbReference>
<dbReference type="CDD" id="cd00082">
    <property type="entry name" value="HisKA"/>
    <property type="match status" value="1"/>
</dbReference>
<dbReference type="SUPFAM" id="SSF158472">
    <property type="entry name" value="HAMP domain-like"/>
    <property type="match status" value="1"/>
</dbReference>
<dbReference type="InterPro" id="IPR003660">
    <property type="entry name" value="HAMP_dom"/>
</dbReference>
<reference evidence="12" key="1">
    <citation type="submission" date="2019-11" db="EMBL/GenBank/DDBJ databases">
        <authorList>
            <person name="Feng L."/>
        </authorList>
    </citation>
    <scope>NUCLEOTIDE SEQUENCE</scope>
    <source>
        <strain evidence="12">AundefinedLFYP135</strain>
    </source>
</reference>
<evidence type="ECO:0000256" key="9">
    <source>
        <dbReference type="SAM" id="Phobius"/>
    </source>
</evidence>
<keyword evidence="9" id="KW-0812">Transmembrane</keyword>
<feature type="domain" description="HAMP" evidence="11">
    <location>
        <begin position="199"/>
        <end position="251"/>
    </location>
</feature>
<protein>
    <recommendedName>
        <fullName evidence="3">histidine kinase</fullName>
        <ecNumber evidence="3">2.7.13.3</ecNumber>
    </recommendedName>
</protein>
<dbReference type="SMART" id="SM00387">
    <property type="entry name" value="HATPase_c"/>
    <property type="match status" value="1"/>
</dbReference>